<keyword evidence="3 5" id="KW-0949">S-adenosyl-L-methionine</keyword>
<dbReference type="SUPFAM" id="SSF53335">
    <property type="entry name" value="S-adenosyl-L-methionine-dependent methyltransferases"/>
    <property type="match status" value="1"/>
</dbReference>
<evidence type="ECO:0000256" key="3">
    <source>
        <dbReference type="ARBA" id="ARBA00022691"/>
    </source>
</evidence>
<dbReference type="Proteomes" id="UP000242972">
    <property type="component" value="Unassembled WGS sequence"/>
</dbReference>
<comment type="caution">
    <text evidence="8">The sequence shown here is derived from an EMBL/GenBank/DDBJ whole genome shotgun (WGS) entry which is preliminary data.</text>
</comment>
<gene>
    <name evidence="8" type="ORF">C7B46_19055</name>
</gene>
<dbReference type="EC" id="2.1.1.37" evidence="7"/>
<feature type="active site" evidence="5">
    <location>
        <position position="84"/>
    </location>
</feature>
<dbReference type="PANTHER" id="PTHR10629:SF52">
    <property type="entry name" value="DNA (CYTOSINE-5)-METHYLTRANSFERASE 1"/>
    <property type="match status" value="1"/>
</dbReference>
<dbReference type="Gene3D" id="3.90.120.10">
    <property type="entry name" value="DNA Methylase, subunit A, domain 2"/>
    <property type="match status" value="1"/>
</dbReference>
<keyword evidence="2 5" id="KW-0808">Transferase</keyword>
<dbReference type="PANTHER" id="PTHR10629">
    <property type="entry name" value="CYTOSINE-SPECIFIC METHYLTRANSFERASE"/>
    <property type="match status" value="1"/>
</dbReference>
<reference evidence="8 9" key="1">
    <citation type="journal article" date="2014" name="BMC Genomics">
        <title>Comparison of environmental and isolate Sulfobacillus genomes reveals diverse carbon, sulfur, nitrogen, and hydrogen metabolisms.</title>
        <authorList>
            <person name="Justice N.B."/>
            <person name="Norman A."/>
            <person name="Brown C.T."/>
            <person name="Singh A."/>
            <person name="Thomas B.C."/>
            <person name="Banfield J.F."/>
        </authorList>
    </citation>
    <scope>NUCLEOTIDE SEQUENCE [LARGE SCALE GENOMIC DNA]</scope>
    <source>
        <strain evidence="8">AMDSBA4</strain>
    </source>
</reference>
<evidence type="ECO:0000313" key="9">
    <source>
        <dbReference type="Proteomes" id="UP000242972"/>
    </source>
</evidence>
<comment type="catalytic activity">
    <reaction evidence="7">
        <text>a 2'-deoxycytidine in DNA + S-adenosyl-L-methionine = a 5-methyl-2'-deoxycytidine in DNA + S-adenosyl-L-homocysteine + H(+)</text>
        <dbReference type="Rhea" id="RHEA:13681"/>
        <dbReference type="Rhea" id="RHEA-COMP:11369"/>
        <dbReference type="Rhea" id="RHEA-COMP:11370"/>
        <dbReference type="ChEBI" id="CHEBI:15378"/>
        <dbReference type="ChEBI" id="CHEBI:57856"/>
        <dbReference type="ChEBI" id="CHEBI:59789"/>
        <dbReference type="ChEBI" id="CHEBI:85452"/>
        <dbReference type="ChEBI" id="CHEBI:85454"/>
        <dbReference type="EC" id="2.1.1.37"/>
    </reaction>
</comment>
<organism evidence="8 9">
    <name type="scientific">Sulfobacillus benefaciens</name>
    <dbReference type="NCBI Taxonomy" id="453960"/>
    <lineage>
        <taxon>Bacteria</taxon>
        <taxon>Bacillati</taxon>
        <taxon>Bacillota</taxon>
        <taxon>Clostridia</taxon>
        <taxon>Eubacteriales</taxon>
        <taxon>Clostridiales Family XVII. Incertae Sedis</taxon>
        <taxon>Sulfobacillus</taxon>
    </lineage>
</organism>
<dbReference type="GO" id="GO:0044027">
    <property type="term" value="P:negative regulation of gene expression via chromosomal CpG island methylation"/>
    <property type="evidence" value="ECO:0007669"/>
    <property type="project" value="TreeGrafter"/>
</dbReference>
<evidence type="ECO:0000256" key="6">
    <source>
        <dbReference type="RuleBase" id="RU000416"/>
    </source>
</evidence>
<dbReference type="InterPro" id="IPR050390">
    <property type="entry name" value="C5-Methyltransferase"/>
</dbReference>
<dbReference type="PROSITE" id="PS51679">
    <property type="entry name" value="SAM_MT_C5"/>
    <property type="match status" value="1"/>
</dbReference>
<dbReference type="GO" id="GO:0032259">
    <property type="term" value="P:methylation"/>
    <property type="evidence" value="ECO:0007669"/>
    <property type="project" value="UniProtKB-KW"/>
</dbReference>
<keyword evidence="4" id="KW-0680">Restriction system</keyword>
<evidence type="ECO:0000313" key="8">
    <source>
        <dbReference type="EMBL" id="PSR28288.1"/>
    </source>
</evidence>
<name>A0A2T2X1E0_9FIRM</name>
<evidence type="ECO:0000256" key="4">
    <source>
        <dbReference type="ARBA" id="ARBA00022747"/>
    </source>
</evidence>
<accession>A0A2T2X1E0</accession>
<dbReference type="Gene3D" id="3.40.50.150">
    <property type="entry name" value="Vaccinia Virus protein VP39"/>
    <property type="match status" value="1"/>
</dbReference>
<protein>
    <recommendedName>
        <fullName evidence="7">Cytosine-specific methyltransferase</fullName>
        <ecNumber evidence="7">2.1.1.37</ecNumber>
    </recommendedName>
</protein>
<dbReference type="InterPro" id="IPR001525">
    <property type="entry name" value="C5_MeTfrase"/>
</dbReference>
<proteinExistence type="inferred from homology"/>
<dbReference type="PRINTS" id="PR00105">
    <property type="entry name" value="C5METTRFRASE"/>
</dbReference>
<dbReference type="PROSITE" id="PS00094">
    <property type="entry name" value="C5_MTASE_1"/>
    <property type="match status" value="1"/>
</dbReference>
<dbReference type="Pfam" id="PF00145">
    <property type="entry name" value="DNA_methylase"/>
    <property type="match status" value="1"/>
</dbReference>
<evidence type="ECO:0000256" key="1">
    <source>
        <dbReference type="ARBA" id="ARBA00022603"/>
    </source>
</evidence>
<evidence type="ECO:0000256" key="5">
    <source>
        <dbReference type="PROSITE-ProRule" id="PRU01016"/>
    </source>
</evidence>
<evidence type="ECO:0000256" key="2">
    <source>
        <dbReference type="ARBA" id="ARBA00022679"/>
    </source>
</evidence>
<dbReference type="InterPro" id="IPR029063">
    <property type="entry name" value="SAM-dependent_MTases_sf"/>
</dbReference>
<dbReference type="InterPro" id="IPR018117">
    <property type="entry name" value="C5_DNA_meth_AS"/>
</dbReference>
<dbReference type="GO" id="GO:0003886">
    <property type="term" value="F:DNA (cytosine-5-)-methyltransferase activity"/>
    <property type="evidence" value="ECO:0007669"/>
    <property type="project" value="UniProtKB-EC"/>
</dbReference>
<keyword evidence="1 5" id="KW-0489">Methyltransferase</keyword>
<dbReference type="EMBL" id="PXYW01000098">
    <property type="protein sequence ID" value="PSR28288.1"/>
    <property type="molecule type" value="Genomic_DNA"/>
</dbReference>
<dbReference type="NCBIfam" id="TIGR00675">
    <property type="entry name" value="dcm"/>
    <property type="match status" value="1"/>
</dbReference>
<comment type="similarity">
    <text evidence="5 6">Belongs to the class I-like SAM-binding methyltransferase superfamily. C5-methyltransferase family.</text>
</comment>
<dbReference type="GO" id="GO:0009307">
    <property type="term" value="P:DNA restriction-modification system"/>
    <property type="evidence" value="ECO:0007669"/>
    <property type="project" value="UniProtKB-KW"/>
</dbReference>
<evidence type="ECO:0000256" key="7">
    <source>
        <dbReference type="RuleBase" id="RU000417"/>
    </source>
</evidence>
<sequence length="417" mass="47188">MAKRPVAIALFSGAGGLSLGFERAGFDVRVATDLDKAVELTYRENNRGTAFIQGNIKDLHGEDLLDAAGLQRGDVDIVFGGPPCQGFSLANQQSRFLDNPNNHLFREFIRIVGELQPRWFLMENVVGLLRMHHGLIVQEIVEAFRSLDLDYDEVNVEVLRAVDHGVPQVRERVFFIGNREGTPFWYPNATHQPLSPVEILSRRGNIRRYVTVREAIYDLPPLGDSFGEDESIYDDSRPISPYAKTLRNPHGILWNHRATKNNEDVRERYRYIKPGENWSSIPVELMKKWRSIPPEEIAKVSHSSLYKRLDPEEPSITVANFRKSMFIHPWEDRGLTVREAARLQSFPDYYRFLGSLGAQQQQVANAVPPLLGQAVASQILAAMEGRLPIKTTPTRRQPLVLAYASSLATEVCEECPS</sequence>
<dbReference type="AlphaFoldDB" id="A0A2T2X1E0"/>
<dbReference type="GO" id="GO:0003677">
    <property type="term" value="F:DNA binding"/>
    <property type="evidence" value="ECO:0007669"/>
    <property type="project" value="TreeGrafter"/>
</dbReference>